<gene>
    <name evidence="9" type="ORF">EV383_2898</name>
</gene>
<dbReference type="PROSITE" id="PS00211">
    <property type="entry name" value="ABC_TRANSPORTER_1"/>
    <property type="match status" value="1"/>
</dbReference>
<dbReference type="AlphaFoldDB" id="A0A4V2FQT7"/>
<feature type="transmembrane region" description="Helical" evidence="6">
    <location>
        <begin position="59"/>
        <end position="78"/>
    </location>
</feature>
<dbReference type="PROSITE" id="PS50929">
    <property type="entry name" value="ABC_TM1F"/>
    <property type="match status" value="1"/>
</dbReference>
<dbReference type="RefSeq" id="WP_130290383.1">
    <property type="nucleotide sequence ID" value="NZ_SHKL01000001.1"/>
</dbReference>
<evidence type="ECO:0000259" key="8">
    <source>
        <dbReference type="PROSITE" id="PS50929"/>
    </source>
</evidence>
<sequence>MSDRTAVVTPTTVLRNTVRAFRGRVVGGTVLLCSHQAGEALVPVLVGVVIDEAIATGDVTALIGWLLVLALDFVWLSYSYRFGARLVLHADLHADARIRLDVARRLLDQRGGAEAGRLPGGITSVAVADAKRVAVVNFWIPTGLAALAAVVVAAISLLRISVPLGLLILLGTPPLLWLVQLVGRPLERRSGAEQERAARAAGTAGDLVSGIRVLKGIGAERAAADRYARTSGTALSATLRATRAEAGFLGTVELANGLFLAVIAFVGGGLALSGSITVGGLVAAVGLAQFLIGPLQTTGLAGARLAQARASAGRLAELLDSPPAVGPGRGTPAASASEGAGPVGGLDVRDLRHGTLDGLNLDVGAGQMLGIVAADPADASALAACLAREVEPGGGRIAVDGSALEDLTPDDARGRVLVAAHDSHLFTGTLLDNVLAGRPRNDDTTNHGTGNDHTETAMRAARADQAADTLPQGRDTEVASRGSSLSGGQRQRVALARALAADPPVLVLHDPTTAVDAVTEAEIAAGIRAMRGGRTTVLLTTSPALLGVTDRVVVLSSGRLHADGTHESLMDDPGYRSVVTG</sequence>
<dbReference type="InterPro" id="IPR039421">
    <property type="entry name" value="Type_1_exporter"/>
</dbReference>
<dbReference type="SUPFAM" id="SSF52540">
    <property type="entry name" value="P-loop containing nucleoside triphosphate hydrolases"/>
    <property type="match status" value="1"/>
</dbReference>
<feature type="region of interest" description="Disordered" evidence="5">
    <location>
        <begin position="435"/>
        <end position="454"/>
    </location>
</feature>
<feature type="compositionally biased region" description="Low complexity" evidence="5">
    <location>
        <begin position="480"/>
        <end position="489"/>
    </location>
</feature>
<dbReference type="Proteomes" id="UP000291591">
    <property type="component" value="Unassembled WGS sequence"/>
</dbReference>
<proteinExistence type="predicted"/>
<reference evidence="9 10" key="1">
    <citation type="submission" date="2019-02" db="EMBL/GenBank/DDBJ databases">
        <title>Sequencing the genomes of 1000 actinobacteria strains.</title>
        <authorList>
            <person name="Klenk H.-P."/>
        </authorList>
    </citation>
    <scope>NUCLEOTIDE SEQUENCE [LARGE SCALE GENOMIC DNA]</scope>
    <source>
        <strain evidence="9 10">DSM 45779</strain>
    </source>
</reference>
<dbReference type="Gene3D" id="1.20.1560.10">
    <property type="entry name" value="ABC transporter type 1, transmembrane domain"/>
    <property type="match status" value="1"/>
</dbReference>
<comment type="subcellular location">
    <subcellularLocation>
        <location evidence="1">Cell membrane</location>
        <topology evidence="1">Multi-pass membrane protein</topology>
    </subcellularLocation>
</comment>
<dbReference type="PANTHER" id="PTHR43394">
    <property type="entry name" value="ATP-DEPENDENT PERMEASE MDL1, MITOCHONDRIAL"/>
    <property type="match status" value="1"/>
</dbReference>
<dbReference type="PANTHER" id="PTHR43394:SF1">
    <property type="entry name" value="ATP-BINDING CASSETTE SUB-FAMILY B MEMBER 10, MITOCHONDRIAL"/>
    <property type="match status" value="1"/>
</dbReference>
<dbReference type="GO" id="GO:0016887">
    <property type="term" value="F:ATP hydrolysis activity"/>
    <property type="evidence" value="ECO:0007669"/>
    <property type="project" value="InterPro"/>
</dbReference>
<name>A0A4V2FQT7_PSEST</name>
<dbReference type="GO" id="GO:0005524">
    <property type="term" value="F:ATP binding"/>
    <property type="evidence" value="ECO:0007669"/>
    <property type="project" value="UniProtKB-KW"/>
</dbReference>
<evidence type="ECO:0000256" key="2">
    <source>
        <dbReference type="ARBA" id="ARBA00022692"/>
    </source>
</evidence>
<feature type="domain" description="ABC transmembrane type-1" evidence="8">
    <location>
        <begin position="26"/>
        <end position="307"/>
    </location>
</feature>
<evidence type="ECO:0000256" key="1">
    <source>
        <dbReference type="ARBA" id="ARBA00004651"/>
    </source>
</evidence>
<evidence type="ECO:0000256" key="6">
    <source>
        <dbReference type="SAM" id="Phobius"/>
    </source>
</evidence>
<keyword evidence="2 6" id="KW-0812">Transmembrane</keyword>
<feature type="transmembrane region" description="Helical" evidence="6">
    <location>
        <begin position="164"/>
        <end position="183"/>
    </location>
</feature>
<comment type="caution">
    <text evidence="9">The sequence shown here is derived from an EMBL/GenBank/DDBJ whole genome shotgun (WGS) entry which is preliminary data.</text>
</comment>
<evidence type="ECO:0000313" key="9">
    <source>
        <dbReference type="EMBL" id="RZT86010.1"/>
    </source>
</evidence>
<keyword evidence="9" id="KW-0067">ATP-binding</keyword>
<keyword evidence="4 6" id="KW-0472">Membrane</keyword>
<dbReference type="EMBL" id="SHKL01000001">
    <property type="protein sequence ID" value="RZT86010.1"/>
    <property type="molecule type" value="Genomic_DNA"/>
</dbReference>
<dbReference type="InterPro" id="IPR036640">
    <property type="entry name" value="ABC1_TM_sf"/>
</dbReference>
<evidence type="ECO:0000313" key="10">
    <source>
        <dbReference type="Proteomes" id="UP000291591"/>
    </source>
</evidence>
<accession>A0A4V2FQT7</accession>
<dbReference type="InterPro" id="IPR003439">
    <property type="entry name" value="ABC_transporter-like_ATP-bd"/>
</dbReference>
<dbReference type="Pfam" id="PF00664">
    <property type="entry name" value="ABC_membrane"/>
    <property type="match status" value="1"/>
</dbReference>
<feature type="region of interest" description="Disordered" evidence="5">
    <location>
        <begin position="320"/>
        <end position="342"/>
    </location>
</feature>
<keyword evidence="9" id="KW-0547">Nucleotide-binding</keyword>
<dbReference type="OrthoDB" id="4966664at2"/>
<dbReference type="GO" id="GO:0005886">
    <property type="term" value="C:plasma membrane"/>
    <property type="evidence" value="ECO:0007669"/>
    <property type="project" value="UniProtKB-SubCell"/>
</dbReference>
<evidence type="ECO:0000259" key="7">
    <source>
        <dbReference type="PROSITE" id="PS50893"/>
    </source>
</evidence>
<evidence type="ECO:0000256" key="5">
    <source>
        <dbReference type="SAM" id="MobiDB-lite"/>
    </source>
</evidence>
<keyword evidence="10" id="KW-1185">Reference proteome</keyword>
<evidence type="ECO:0000256" key="4">
    <source>
        <dbReference type="ARBA" id="ARBA00023136"/>
    </source>
</evidence>
<dbReference type="Pfam" id="PF00005">
    <property type="entry name" value="ABC_tran"/>
    <property type="match status" value="1"/>
</dbReference>
<dbReference type="PROSITE" id="PS50893">
    <property type="entry name" value="ABC_TRANSPORTER_2"/>
    <property type="match status" value="1"/>
</dbReference>
<keyword evidence="3 6" id="KW-1133">Transmembrane helix</keyword>
<feature type="domain" description="ABC transporter" evidence="7">
    <location>
        <begin position="341"/>
        <end position="581"/>
    </location>
</feature>
<dbReference type="CDD" id="cd07346">
    <property type="entry name" value="ABC_6TM_exporters"/>
    <property type="match status" value="1"/>
</dbReference>
<dbReference type="InterPro" id="IPR027417">
    <property type="entry name" value="P-loop_NTPase"/>
</dbReference>
<dbReference type="InterPro" id="IPR017871">
    <property type="entry name" value="ABC_transporter-like_CS"/>
</dbReference>
<feature type="transmembrane region" description="Helical" evidence="6">
    <location>
        <begin position="138"/>
        <end position="158"/>
    </location>
</feature>
<feature type="region of interest" description="Disordered" evidence="5">
    <location>
        <begin position="461"/>
        <end position="489"/>
    </location>
</feature>
<feature type="compositionally biased region" description="Basic and acidic residues" evidence="5">
    <location>
        <begin position="439"/>
        <end position="454"/>
    </location>
</feature>
<dbReference type="GO" id="GO:0015421">
    <property type="term" value="F:ABC-type oligopeptide transporter activity"/>
    <property type="evidence" value="ECO:0007669"/>
    <property type="project" value="TreeGrafter"/>
</dbReference>
<evidence type="ECO:0000256" key="3">
    <source>
        <dbReference type="ARBA" id="ARBA00022989"/>
    </source>
</evidence>
<dbReference type="Gene3D" id="3.40.50.300">
    <property type="entry name" value="P-loop containing nucleotide triphosphate hydrolases"/>
    <property type="match status" value="1"/>
</dbReference>
<dbReference type="SUPFAM" id="SSF90123">
    <property type="entry name" value="ABC transporter transmembrane region"/>
    <property type="match status" value="1"/>
</dbReference>
<organism evidence="9 10">
    <name type="scientific">Pseudonocardia sediminis</name>
    <dbReference type="NCBI Taxonomy" id="1397368"/>
    <lineage>
        <taxon>Bacteria</taxon>
        <taxon>Bacillati</taxon>
        <taxon>Actinomycetota</taxon>
        <taxon>Actinomycetes</taxon>
        <taxon>Pseudonocardiales</taxon>
        <taxon>Pseudonocardiaceae</taxon>
        <taxon>Pseudonocardia</taxon>
    </lineage>
</organism>
<dbReference type="InterPro" id="IPR011527">
    <property type="entry name" value="ABC1_TM_dom"/>
</dbReference>
<protein>
    <submittedName>
        <fullName evidence="9">Putative ABC transport system ATP-binding protein</fullName>
    </submittedName>
</protein>